<dbReference type="GO" id="GO:0016236">
    <property type="term" value="P:macroautophagy"/>
    <property type="evidence" value="ECO:0007669"/>
    <property type="project" value="UniProtKB-ARBA"/>
</dbReference>
<dbReference type="RefSeq" id="XP_013327423.1">
    <property type="nucleotide sequence ID" value="XM_013471969.1"/>
</dbReference>
<organism evidence="9 10">
    <name type="scientific">Rasamsonia emersonii (strain ATCC 16479 / CBS 393.64 / IMI 116815)</name>
    <dbReference type="NCBI Taxonomy" id="1408163"/>
    <lineage>
        <taxon>Eukaryota</taxon>
        <taxon>Fungi</taxon>
        <taxon>Dikarya</taxon>
        <taxon>Ascomycota</taxon>
        <taxon>Pezizomycotina</taxon>
        <taxon>Eurotiomycetes</taxon>
        <taxon>Eurotiomycetidae</taxon>
        <taxon>Eurotiales</taxon>
        <taxon>Trichocomaceae</taxon>
        <taxon>Rasamsonia</taxon>
    </lineage>
</organism>
<proteinExistence type="inferred from homology"/>
<dbReference type="FunFam" id="1.10.10.10:FF:000141">
    <property type="entry name" value="vacuolar protein-sorting-associated protein 25"/>
    <property type="match status" value="1"/>
</dbReference>
<evidence type="ECO:0000256" key="2">
    <source>
        <dbReference type="ARBA" id="ARBA00009674"/>
    </source>
</evidence>
<protein>
    <recommendedName>
        <fullName evidence="3">Vacuolar protein-sorting-associated protein 25</fullName>
    </recommendedName>
    <alternativeName>
        <fullName evidence="7">ESCRT-II complex subunit VPS25</fullName>
    </alternativeName>
</protein>
<dbReference type="PANTHER" id="PTHR13149">
    <property type="entry name" value="VACUOLAR PROTEIN SORTING-ASSOCIATED PROTEIN VPS25"/>
    <property type="match status" value="1"/>
</dbReference>
<evidence type="ECO:0000256" key="1">
    <source>
        <dbReference type="ARBA" id="ARBA00004496"/>
    </source>
</evidence>
<dbReference type="GO" id="GO:0005198">
    <property type="term" value="F:structural molecule activity"/>
    <property type="evidence" value="ECO:0007669"/>
    <property type="project" value="TreeGrafter"/>
</dbReference>
<feature type="region of interest" description="Disordered" evidence="8">
    <location>
        <begin position="151"/>
        <end position="176"/>
    </location>
</feature>
<gene>
    <name evidence="9" type="ORF">T310_5174</name>
</gene>
<dbReference type="GO" id="GO:0000814">
    <property type="term" value="C:ESCRT II complex"/>
    <property type="evidence" value="ECO:0007669"/>
    <property type="project" value="InterPro"/>
</dbReference>
<dbReference type="InterPro" id="IPR014041">
    <property type="entry name" value="ESCRT-II_cplx_Vps25-sub_N"/>
</dbReference>
<keyword evidence="6" id="KW-0653">Protein transport</keyword>
<comment type="similarity">
    <text evidence="2">Belongs to the VPS25 family.</text>
</comment>
<dbReference type="PANTHER" id="PTHR13149:SF0">
    <property type="entry name" value="VACUOLAR PROTEIN-SORTING-ASSOCIATED PROTEIN 25"/>
    <property type="match status" value="1"/>
</dbReference>
<feature type="compositionally biased region" description="Polar residues" evidence="8">
    <location>
        <begin position="20"/>
        <end position="29"/>
    </location>
</feature>
<evidence type="ECO:0000256" key="7">
    <source>
        <dbReference type="ARBA" id="ARBA00030094"/>
    </source>
</evidence>
<dbReference type="Proteomes" id="UP000053958">
    <property type="component" value="Unassembled WGS sequence"/>
</dbReference>
<evidence type="ECO:0000313" key="10">
    <source>
        <dbReference type="Proteomes" id="UP000053958"/>
    </source>
</evidence>
<dbReference type="InterPro" id="IPR008570">
    <property type="entry name" value="ESCRT-II_cplx_Vps25-sub"/>
</dbReference>
<dbReference type="Gene3D" id="1.10.10.570">
    <property type="entry name" value="Winged helix' DNA-binding domain. Chain C. Domain 1"/>
    <property type="match status" value="1"/>
</dbReference>
<dbReference type="AlphaFoldDB" id="A0A0F4YSJ0"/>
<keyword evidence="10" id="KW-1185">Reference proteome</keyword>
<feature type="compositionally biased region" description="Polar residues" evidence="8">
    <location>
        <begin position="1"/>
        <end position="10"/>
    </location>
</feature>
<keyword evidence="4" id="KW-0813">Transport</keyword>
<dbReference type="GO" id="GO:0042803">
    <property type="term" value="F:protein homodimerization activity"/>
    <property type="evidence" value="ECO:0007669"/>
    <property type="project" value="TreeGrafter"/>
</dbReference>
<keyword evidence="5" id="KW-0963">Cytoplasm</keyword>
<dbReference type="Gene3D" id="1.10.10.10">
    <property type="entry name" value="Winged helix-like DNA-binding domain superfamily/Winged helix DNA-binding domain"/>
    <property type="match status" value="1"/>
</dbReference>
<accession>A0A0F4YSJ0</accession>
<reference evidence="9 10" key="1">
    <citation type="submission" date="2015-04" db="EMBL/GenBank/DDBJ databases">
        <authorList>
            <person name="Heijne W.H."/>
            <person name="Fedorova N.D."/>
            <person name="Nierman W.C."/>
            <person name="Vollebregt A.W."/>
            <person name="Zhao Z."/>
            <person name="Wu L."/>
            <person name="Kumar M."/>
            <person name="Stam H."/>
            <person name="van den Berg M.A."/>
            <person name="Pel H.J."/>
        </authorList>
    </citation>
    <scope>NUCLEOTIDE SEQUENCE [LARGE SCALE GENOMIC DNA]</scope>
    <source>
        <strain evidence="9 10">CBS 393.64</strain>
    </source>
</reference>
<dbReference type="GO" id="GO:0043328">
    <property type="term" value="P:protein transport to vacuole involved in ubiquitin-dependent protein catabolic process via the multivesicular body sorting pathway"/>
    <property type="evidence" value="ECO:0007669"/>
    <property type="project" value="TreeGrafter"/>
</dbReference>
<dbReference type="SUPFAM" id="SSF46785">
    <property type="entry name" value="Winged helix' DNA-binding domain"/>
    <property type="match status" value="2"/>
</dbReference>
<sequence length="263" mass="28902">MTSSPNSFLSAPTPAGSVLTPANTTSSRDPSIRTAATNTISTNTSTSTSNPTAGTTAEPSTTKKQTTTPTGFTFPGAYNWPPFFTLQPNASTRLSQLRKWSSLIQAWCRHHRIFRLSLVDAVETPLFHNTELRKRIGLSDARTIVDWMTKSEEEGGGGRRAEWVPPKGSGDSGGAGAIDAKTVAWIWWRRPEEWAMLIADWVEETGQKNTVLTLYELMHGEATASQEFHGMDPDVLLKSLNVLVKRGKAQVFGNEDQQGVKFY</sequence>
<feature type="region of interest" description="Disordered" evidence="8">
    <location>
        <begin position="1"/>
        <end position="72"/>
    </location>
</feature>
<evidence type="ECO:0000256" key="5">
    <source>
        <dbReference type="ARBA" id="ARBA00022490"/>
    </source>
</evidence>
<dbReference type="FunFam" id="1.10.10.570:FF:000003">
    <property type="entry name" value="Vacuolar protein-sorting-associated protein 25"/>
    <property type="match status" value="1"/>
</dbReference>
<dbReference type="OrthoDB" id="245150at2759"/>
<dbReference type="InterPro" id="IPR036388">
    <property type="entry name" value="WH-like_DNA-bd_sf"/>
</dbReference>
<feature type="compositionally biased region" description="Low complexity" evidence="8">
    <location>
        <begin position="34"/>
        <end position="72"/>
    </location>
</feature>
<dbReference type="STRING" id="1408163.A0A0F4YSJ0"/>
<evidence type="ECO:0000256" key="3">
    <source>
        <dbReference type="ARBA" id="ARBA00017934"/>
    </source>
</evidence>
<evidence type="ECO:0000256" key="6">
    <source>
        <dbReference type="ARBA" id="ARBA00022927"/>
    </source>
</evidence>
<dbReference type="Pfam" id="PF05871">
    <property type="entry name" value="ESCRT-II"/>
    <property type="match status" value="1"/>
</dbReference>
<name>A0A0F4YSJ0_RASE3</name>
<evidence type="ECO:0000256" key="4">
    <source>
        <dbReference type="ARBA" id="ARBA00022448"/>
    </source>
</evidence>
<evidence type="ECO:0000313" key="9">
    <source>
        <dbReference type="EMBL" id="KKA20811.1"/>
    </source>
</evidence>
<dbReference type="EMBL" id="LASV01000230">
    <property type="protein sequence ID" value="KKA20811.1"/>
    <property type="molecule type" value="Genomic_DNA"/>
</dbReference>
<dbReference type="InterPro" id="IPR036390">
    <property type="entry name" value="WH_DNA-bd_sf"/>
</dbReference>
<dbReference type="GeneID" id="25317519"/>
<feature type="compositionally biased region" description="Basic and acidic residues" evidence="8">
    <location>
        <begin position="151"/>
        <end position="162"/>
    </location>
</feature>
<evidence type="ECO:0000256" key="8">
    <source>
        <dbReference type="SAM" id="MobiDB-lite"/>
    </source>
</evidence>
<comment type="subcellular location">
    <subcellularLocation>
        <location evidence="1">Cytoplasm</location>
    </subcellularLocation>
</comment>
<comment type="caution">
    <text evidence="9">The sequence shown here is derived from an EMBL/GenBank/DDBJ whole genome shotgun (WGS) entry which is preliminary data.</text>
</comment>